<proteinExistence type="predicted"/>
<name>J8DM95_BACCE</name>
<reference evidence="1 2" key="1">
    <citation type="submission" date="2012-04" db="EMBL/GenBank/DDBJ databases">
        <title>The Genome Sequence of Bacillus cereus HuA4-10.</title>
        <authorList>
            <consortium name="The Broad Institute Genome Sequencing Platform"/>
            <consortium name="The Broad Institute Genome Sequencing Center for Infectious Disease"/>
            <person name="Feldgarden M."/>
            <person name="Van der Auwera G.A."/>
            <person name="Mahillon J."/>
            <person name="Duprez V."/>
            <person name="Timmery S."/>
            <person name="Mattelet C."/>
            <person name="Dierick K."/>
            <person name="Sun M."/>
            <person name="Yu Z."/>
            <person name="Zhu L."/>
            <person name="Hu X."/>
            <person name="Shank E.B."/>
            <person name="Swiecicka I."/>
            <person name="Hansen B.M."/>
            <person name="Andrup L."/>
            <person name="Young S.K."/>
            <person name="Zeng Q."/>
            <person name="Gargeya S."/>
            <person name="Fitzgerald M."/>
            <person name="Haas B."/>
            <person name="Abouelleil A."/>
            <person name="Alvarado L."/>
            <person name="Arachchi H.M."/>
            <person name="Berlin A."/>
            <person name="Chapman S.B."/>
            <person name="Goldberg J."/>
            <person name="Griggs A."/>
            <person name="Gujja S."/>
            <person name="Hansen M."/>
            <person name="Howarth C."/>
            <person name="Imamovic A."/>
            <person name="Larimer J."/>
            <person name="McCowen C."/>
            <person name="Montmayeur A."/>
            <person name="Murphy C."/>
            <person name="Neiman D."/>
            <person name="Pearson M."/>
            <person name="Priest M."/>
            <person name="Roberts A."/>
            <person name="Saif S."/>
            <person name="Shea T."/>
            <person name="Sisk P."/>
            <person name="Sykes S."/>
            <person name="Wortman J."/>
            <person name="Nusbaum C."/>
            <person name="Birren B."/>
        </authorList>
    </citation>
    <scope>NUCLEOTIDE SEQUENCE [LARGE SCALE GENOMIC DNA]</scope>
    <source>
        <strain evidence="1 2">HuA4-10</strain>
    </source>
</reference>
<dbReference type="Proteomes" id="UP000006977">
    <property type="component" value="Unassembled WGS sequence"/>
</dbReference>
<dbReference type="AlphaFoldDB" id="J8DM95"/>
<accession>J8DM95</accession>
<dbReference type="HOGENOM" id="CLU_3371893_0_0_9"/>
<comment type="caution">
    <text evidence="1">The sequence shown here is derived from an EMBL/GenBank/DDBJ whole genome shotgun (WGS) entry which is preliminary data.</text>
</comment>
<sequence length="34" mass="4107">MTFNVENRRGQNFVLRYGEQREGKDLKGMIMFLK</sequence>
<evidence type="ECO:0000313" key="2">
    <source>
        <dbReference type="Proteomes" id="UP000006977"/>
    </source>
</evidence>
<gene>
    <name evidence="1" type="ORF">IGC_00721</name>
</gene>
<organism evidence="1 2">
    <name type="scientific">Bacillus cereus HuA4-10</name>
    <dbReference type="NCBI Taxonomy" id="1053206"/>
    <lineage>
        <taxon>Bacteria</taxon>
        <taxon>Bacillati</taxon>
        <taxon>Bacillota</taxon>
        <taxon>Bacilli</taxon>
        <taxon>Bacillales</taxon>
        <taxon>Bacillaceae</taxon>
        <taxon>Bacillus</taxon>
        <taxon>Bacillus cereus group</taxon>
    </lineage>
</organism>
<protein>
    <submittedName>
        <fullName evidence="1">Uncharacterized protein</fullName>
    </submittedName>
</protein>
<evidence type="ECO:0000313" key="1">
    <source>
        <dbReference type="EMBL" id="EJQ85871.1"/>
    </source>
</evidence>
<dbReference type="EMBL" id="AHEA01000005">
    <property type="protein sequence ID" value="EJQ85871.1"/>
    <property type="molecule type" value="Genomic_DNA"/>
</dbReference>